<feature type="signal peptide" evidence="1">
    <location>
        <begin position="1"/>
        <end position="19"/>
    </location>
</feature>
<evidence type="ECO:0000313" key="4">
    <source>
        <dbReference type="Proteomes" id="UP001168579"/>
    </source>
</evidence>
<gene>
    <name evidence="3" type="ORF">Q2T41_06400</name>
</gene>
<accession>A0ABT8RN13</accession>
<dbReference type="Proteomes" id="UP001168579">
    <property type="component" value="Unassembled WGS sequence"/>
</dbReference>
<protein>
    <submittedName>
        <fullName evidence="3">Head GIN domain-containing protein</fullName>
    </submittedName>
</protein>
<organism evidence="3 4">
    <name type="scientific">Maribacter confluentis</name>
    <dbReference type="NCBI Taxonomy" id="1656093"/>
    <lineage>
        <taxon>Bacteria</taxon>
        <taxon>Pseudomonadati</taxon>
        <taxon>Bacteroidota</taxon>
        <taxon>Flavobacteriia</taxon>
        <taxon>Flavobacteriales</taxon>
        <taxon>Flavobacteriaceae</taxon>
        <taxon>Maribacter</taxon>
    </lineage>
</organism>
<dbReference type="PROSITE" id="PS51257">
    <property type="entry name" value="PROKAR_LIPOPROTEIN"/>
    <property type="match status" value="1"/>
</dbReference>
<feature type="domain" description="Putative auto-transporter adhesin head GIN" evidence="2">
    <location>
        <begin position="30"/>
        <end position="209"/>
    </location>
</feature>
<sequence length="226" mass="24650">MKILTLPLLFLCTFISCWGQHSQTIALQKFNELKVYDRISVSLVKDNENKLVISGEDKDDVSIQESNGQLKIKMAIHEFLSGNTVTIKLHYTEPLTVIDANENARIISENNVRAGTLDIKAQEAGLIILNLEATTVHIKSTTGSEIKLSGTTLTQDIHINTGGKVDTKKLKSENTEVTVLAGGRAEIFATEKVTAKVKAGGNIIIHGNPKIVDRDDTFGGVITILQ</sequence>
<dbReference type="EMBL" id="JAUKUC010000001">
    <property type="protein sequence ID" value="MDO1512283.1"/>
    <property type="molecule type" value="Genomic_DNA"/>
</dbReference>
<evidence type="ECO:0000259" key="2">
    <source>
        <dbReference type="Pfam" id="PF10988"/>
    </source>
</evidence>
<evidence type="ECO:0000313" key="3">
    <source>
        <dbReference type="EMBL" id="MDO1512283.1"/>
    </source>
</evidence>
<dbReference type="Gene3D" id="2.160.20.120">
    <property type="match status" value="1"/>
</dbReference>
<keyword evidence="1" id="KW-0732">Signal</keyword>
<dbReference type="Pfam" id="PF10988">
    <property type="entry name" value="DUF2807"/>
    <property type="match status" value="1"/>
</dbReference>
<feature type="chain" id="PRO_5046784087" evidence="1">
    <location>
        <begin position="20"/>
        <end position="226"/>
    </location>
</feature>
<reference evidence="3" key="1">
    <citation type="journal article" date="2014" name="Int. J. Syst. Evol. Microbiol.">
        <title>Complete genome of a new Firmicutes species belonging to the dominant human colonic microbiota ('Ruminococcus bicirculans') reveals two chromosomes and a selective capacity to utilize plant glucans.</title>
        <authorList>
            <consortium name="NISC Comparative Sequencing Program"/>
            <person name="Wegmann U."/>
            <person name="Louis P."/>
            <person name="Goesmann A."/>
            <person name="Henrissat B."/>
            <person name="Duncan S.H."/>
            <person name="Flint H.J."/>
        </authorList>
    </citation>
    <scope>NUCLEOTIDE SEQUENCE</scope>
    <source>
        <strain evidence="3">CECT 8869</strain>
    </source>
</reference>
<name>A0ABT8RN13_9FLAO</name>
<reference evidence="3" key="2">
    <citation type="submission" date="2023-06" db="EMBL/GenBank/DDBJ databases">
        <authorList>
            <person name="Lucena T."/>
            <person name="Sun Q."/>
        </authorList>
    </citation>
    <scope>NUCLEOTIDE SEQUENCE</scope>
    <source>
        <strain evidence="3">CECT 8869</strain>
    </source>
</reference>
<proteinExistence type="predicted"/>
<comment type="caution">
    <text evidence="3">The sequence shown here is derived from an EMBL/GenBank/DDBJ whole genome shotgun (WGS) entry which is preliminary data.</text>
</comment>
<dbReference type="RefSeq" id="WP_304435398.1">
    <property type="nucleotide sequence ID" value="NZ_JAUKUC010000001.1"/>
</dbReference>
<evidence type="ECO:0000256" key="1">
    <source>
        <dbReference type="SAM" id="SignalP"/>
    </source>
</evidence>
<keyword evidence="4" id="KW-1185">Reference proteome</keyword>
<dbReference type="InterPro" id="IPR021255">
    <property type="entry name" value="DUF2807"/>
</dbReference>